<reference evidence="5 6" key="1">
    <citation type="submission" date="2022-10" db="EMBL/GenBank/DDBJ databases">
        <title>Comparative genomics and taxonomic characterization of three novel marine species of genus Reichenbachiella exhibiting antioxidant and polysaccharide degradation activities.</title>
        <authorList>
            <person name="Muhammad N."/>
            <person name="Lee Y.-J."/>
            <person name="Ko J."/>
            <person name="Kim S.-G."/>
        </authorList>
    </citation>
    <scope>NUCLEOTIDE SEQUENCE [LARGE SCALE GENOMIC DNA]</scope>
    <source>
        <strain evidence="5 6">ABR2-5</strain>
    </source>
</reference>
<evidence type="ECO:0000313" key="5">
    <source>
        <dbReference type="EMBL" id="MCV9386178.1"/>
    </source>
</evidence>
<dbReference type="Gene3D" id="3.40.50.2300">
    <property type="match status" value="1"/>
</dbReference>
<evidence type="ECO:0000259" key="4">
    <source>
        <dbReference type="PROSITE" id="PS50110"/>
    </source>
</evidence>
<organism evidence="5 6">
    <name type="scientific">Reichenbachiella ulvae</name>
    <dbReference type="NCBI Taxonomy" id="2980104"/>
    <lineage>
        <taxon>Bacteria</taxon>
        <taxon>Pseudomonadati</taxon>
        <taxon>Bacteroidota</taxon>
        <taxon>Cytophagia</taxon>
        <taxon>Cytophagales</taxon>
        <taxon>Reichenbachiellaceae</taxon>
        <taxon>Reichenbachiella</taxon>
    </lineage>
</organism>
<dbReference type="CDD" id="cd00156">
    <property type="entry name" value="REC"/>
    <property type="match status" value="1"/>
</dbReference>
<dbReference type="Pfam" id="PF00072">
    <property type="entry name" value="Response_reg"/>
    <property type="match status" value="1"/>
</dbReference>
<keyword evidence="2" id="KW-0902">Two-component regulatory system</keyword>
<dbReference type="SMART" id="SM00448">
    <property type="entry name" value="REC"/>
    <property type="match status" value="1"/>
</dbReference>
<gene>
    <name evidence="5" type="ORF">N7U62_05855</name>
</gene>
<proteinExistence type="predicted"/>
<sequence length="118" mass="13712">MQKKILVVDDELLIAQGWKMCLELEGFVVDFVLGVKEAIKKIEEREYDLIITDLKMPELDGEVLLQYLQESKLPSKVIISSGHIGNDDHLEKYEFEKIVEKPFNIEHEIEAIKELLKD</sequence>
<dbReference type="EMBL" id="JAOYOD010000001">
    <property type="protein sequence ID" value="MCV9386178.1"/>
    <property type="molecule type" value="Genomic_DNA"/>
</dbReference>
<evidence type="ECO:0000256" key="2">
    <source>
        <dbReference type="ARBA" id="ARBA00023012"/>
    </source>
</evidence>
<dbReference type="RefSeq" id="WP_264136963.1">
    <property type="nucleotide sequence ID" value="NZ_JAOYOD010000001.1"/>
</dbReference>
<name>A0ABT3CR66_9BACT</name>
<protein>
    <submittedName>
        <fullName evidence="5">Response regulator</fullName>
    </submittedName>
</protein>
<keyword evidence="1 3" id="KW-0597">Phosphoprotein</keyword>
<keyword evidence="6" id="KW-1185">Reference proteome</keyword>
<dbReference type="SUPFAM" id="SSF52172">
    <property type="entry name" value="CheY-like"/>
    <property type="match status" value="1"/>
</dbReference>
<dbReference type="Proteomes" id="UP001300692">
    <property type="component" value="Unassembled WGS sequence"/>
</dbReference>
<comment type="caution">
    <text evidence="5">The sequence shown here is derived from an EMBL/GenBank/DDBJ whole genome shotgun (WGS) entry which is preliminary data.</text>
</comment>
<dbReference type="InterPro" id="IPR050595">
    <property type="entry name" value="Bact_response_regulator"/>
</dbReference>
<feature type="domain" description="Response regulatory" evidence="4">
    <location>
        <begin position="4"/>
        <end position="116"/>
    </location>
</feature>
<dbReference type="InterPro" id="IPR001789">
    <property type="entry name" value="Sig_transdc_resp-reg_receiver"/>
</dbReference>
<dbReference type="PANTHER" id="PTHR44591:SF14">
    <property type="entry name" value="PROTEIN PILG"/>
    <property type="match status" value="1"/>
</dbReference>
<dbReference type="PANTHER" id="PTHR44591">
    <property type="entry name" value="STRESS RESPONSE REGULATOR PROTEIN 1"/>
    <property type="match status" value="1"/>
</dbReference>
<dbReference type="PROSITE" id="PS50110">
    <property type="entry name" value="RESPONSE_REGULATORY"/>
    <property type="match status" value="1"/>
</dbReference>
<evidence type="ECO:0000256" key="1">
    <source>
        <dbReference type="ARBA" id="ARBA00022553"/>
    </source>
</evidence>
<dbReference type="InterPro" id="IPR011006">
    <property type="entry name" value="CheY-like_superfamily"/>
</dbReference>
<feature type="modified residue" description="4-aspartylphosphate" evidence="3">
    <location>
        <position position="53"/>
    </location>
</feature>
<accession>A0ABT3CR66</accession>
<evidence type="ECO:0000256" key="3">
    <source>
        <dbReference type="PROSITE-ProRule" id="PRU00169"/>
    </source>
</evidence>
<evidence type="ECO:0000313" key="6">
    <source>
        <dbReference type="Proteomes" id="UP001300692"/>
    </source>
</evidence>